<comment type="caution">
    <text evidence="1">The sequence shown here is derived from an EMBL/GenBank/DDBJ whole genome shotgun (WGS) entry which is preliminary data.</text>
</comment>
<evidence type="ECO:0000313" key="1">
    <source>
        <dbReference type="EMBL" id="GLB43797.1"/>
    </source>
</evidence>
<dbReference type="Proteomes" id="UP001063166">
    <property type="component" value="Unassembled WGS sequence"/>
</dbReference>
<proteinExistence type="predicted"/>
<organism evidence="1 2">
    <name type="scientific">Lyophyllum shimeji</name>
    <name type="common">Hon-shimeji</name>
    <name type="synonym">Tricholoma shimeji</name>
    <dbReference type="NCBI Taxonomy" id="47721"/>
    <lineage>
        <taxon>Eukaryota</taxon>
        <taxon>Fungi</taxon>
        <taxon>Dikarya</taxon>
        <taxon>Basidiomycota</taxon>
        <taxon>Agaricomycotina</taxon>
        <taxon>Agaricomycetes</taxon>
        <taxon>Agaricomycetidae</taxon>
        <taxon>Agaricales</taxon>
        <taxon>Tricholomatineae</taxon>
        <taxon>Lyophyllaceae</taxon>
        <taxon>Lyophyllum</taxon>
    </lineage>
</organism>
<evidence type="ECO:0000313" key="2">
    <source>
        <dbReference type="Proteomes" id="UP001063166"/>
    </source>
</evidence>
<protein>
    <submittedName>
        <fullName evidence="1">Uncharacterized protein</fullName>
    </submittedName>
</protein>
<dbReference type="AlphaFoldDB" id="A0A9P3UT35"/>
<accession>A0A9P3UT35</accession>
<keyword evidence="2" id="KW-1185">Reference proteome</keyword>
<gene>
    <name evidence="1" type="ORF">LshimejAT787_1403090</name>
</gene>
<name>A0A9P3UT35_LYOSH</name>
<dbReference type="EMBL" id="BRPK01000014">
    <property type="protein sequence ID" value="GLB43797.1"/>
    <property type="molecule type" value="Genomic_DNA"/>
</dbReference>
<sequence>MLPALQASAGKFRRQEQRTSCIRAAQPVTGLHGSQEGSSSAAFRVGLQSARVDRIGERPRRCAGLDDHTNHQDAFLEIVDRLPIGYAPVVHVCHEERTEVQTSTKLCFSVDTNIAPEDLDQPQNTDRIDQFRAVLCLPAPLKWSRYVPSVCASHAFPSRFQRVA</sequence>
<reference evidence="1" key="1">
    <citation type="submission" date="2022-07" db="EMBL/GenBank/DDBJ databases">
        <title>The genome of Lyophyllum shimeji provides insight into the initial evolution of ectomycorrhizal fungal genome.</title>
        <authorList>
            <person name="Kobayashi Y."/>
            <person name="Shibata T."/>
            <person name="Hirakawa H."/>
            <person name="Shigenobu S."/>
            <person name="Nishiyama T."/>
            <person name="Yamada A."/>
            <person name="Hasebe M."/>
            <person name="Kawaguchi M."/>
        </authorList>
    </citation>
    <scope>NUCLEOTIDE SEQUENCE</scope>
    <source>
        <strain evidence="1">AT787</strain>
    </source>
</reference>